<evidence type="ECO:0000259" key="1">
    <source>
        <dbReference type="Pfam" id="PF02371"/>
    </source>
</evidence>
<dbReference type="EMBL" id="AUZX01008814">
    <property type="protein sequence ID" value="EQD54446.1"/>
    <property type="molecule type" value="Genomic_DNA"/>
</dbReference>
<dbReference type="PANTHER" id="PTHR33055">
    <property type="entry name" value="TRANSPOSASE FOR INSERTION SEQUENCE ELEMENT IS1111A"/>
    <property type="match status" value="1"/>
</dbReference>
<dbReference type="InterPro" id="IPR003346">
    <property type="entry name" value="Transposase_20"/>
</dbReference>
<protein>
    <submittedName>
        <fullName evidence="2">Transposase, IS116/IS110/IS902</fullName>
    </submittedName>
</protein>
<name>T1A1M1_9ZZZZ</name>
<feature type="domain" description="Transposase IS116/IS110/IS902 C-terminal" evidence="1">
    <location>
        <begin position="3"/>
        <end position="74"/>
    </location>
</feature>
<reference evidence="2" key="2">
    <citation type="journal article" date="2014" name="ISME J.">
        <title>Microbial stratification in low pH oxic and suboxic macroscopic growths along an acid mine drainage.</title>
        <authorList>
            <person name="Mendez-Garcia C."/>
            <person name="Mesa V."/>
            <person name="Sprenger R.R."/>
            <person name="Richter M."/>
            <person name="Diez M.S."/>
            <person name="Solano J."/>
            <person name="Bargiela R."/>
            <person name="Golyshina O.V."/>
            <person name="Manteca A."/>
            <person name="Ramos J.L."/>
            <person name="Gallego J.R."/>
            <person name="Llorente I."/>
            <person name="Martins Dos Santos V.A."/>
            <person name="Jensen O.N."/>
            <person name="Pelaez A.I."/>
            <person name="Sanchez J."/>
            <person name="Ferrer M."/>
        </authorList>
    </citation>
    <scope>NUCLEOTIDE SEQUENCE</scope>
</reference>
<feature type="non-terminal residue" evidence="2">
    <location>
        <position position="80"/>
    </location>
</feature>
<dbReference type="AlphaFoldDB" id="T1A1M1"/>
<comment type="caution">
    <text evidence="2">The sequence shown here is derived from an EMBL/GenBank/DDBJ whole genome shotgun (WGS) entry which is preliminary data.</text>
</comment>
<sequence>YSAVAIMSEIGDIKRFKDKGHLASYAGLIPTQYQSGDREIKGHITKHGPPMLRYILVLAAHSLIKYSKKMRKKYLSIVHR</sequence>
<dbReference type="GO" id="GO:0006313">
    <property type="term" value="P:DNA transposition"/>
    <property type="evidence" value="ECO:0007669"/>
    <property type="project" value="InterPro"/>
</dbReference>
<accession>T1A1M1</accession>
<gene>
    <name evidence="2" type="ORF">B1A_12186</name>
</gene>
<reference evidence="2" key="1">
    <citation type="submission" date="2013-08" db="EMBL/GenBank/DDBJ databases">
        <authorList>
            <person name="Mendez C."/>
            <person name="Richter M."/>
            <person name="Ferrer M."/>
            <person name="Sanchez J."/>
        </authorList>
    </citation>
    <scope>NUCLEOTIDE SEQUENCE</scope>
</reference>
<feature type="non-terminal residue" evidence="2">
    <location>
        <position position="1"/>
    </location>
</feature>
<proteinExistence type="predicted"/>
<dbReference type="GO" id="GO:0004803">
    <property type="term" value="F:transposase activity"/>
    <property type="evidence" value="ECO:0007669"/>
    <property type="project" value="InterPro"/>
</dbReference>
<organism evidence="2">
    <name type="scientific">mine drainage metagenome</name>
    <dbReference type="NCBI Taxonomy" id="410659"/>
    <lineage>
        <taxon>unclassified sequences</taxon>
        <taxon>metagenomes</taxon>
        <taxon>ecological metagenomes</taxon>
    </lineage>
</organism>
<dbReference type="PANTHER" id="PTHR33055:SF13">
    <property type="entry name" value="TRANSPOSASE"/>
    <property type="match status" value="1"/>
</dbReference>
<dbReference type="Pfam" id="PF02371">
    <property type="entry name" value="Transposase_20"/>
    <property type="match status" value="1"/>
</dbReference>
<dbReference type="GO" id="GO:0003677">
    <property type="term" value="F:DNA binding"/>
    <property type="evidence" value="ECO:0007669"/>
    <property type="project" value="InterPro"/>
</dbReference>
<evidence type="ECO:0000313" key="2">
    <source>
        <dbReference type="EMBL" id="EQD54446.1"/>
    </source>
</evidence>
<dbReference type="InterPro" id="IPR047650">
    <property type="entry name" value="Transpos_IS110"/>
</dbReference>